<evidence type="ECO:0000256" key="1">
    <source>
        <dbReference type="ARBA" id="ARBA00022676"/>
    </source>
</evidence>
<feature type="domain" description="Glycosyltransferase 2-like" evidence="3">
    <location>
        <begin position="11"/>
        <end position="141"/>
    </location>
</feature>
<evidence type="ECO:0000256" key="2">
    <source>
        <dbReference type="ARBA" id="ARBA00022679"/>
    </source>
</evidence>
<protein>
    <recommendedName>
        <fullName evidence="3">Glycosyltransferase 2-like domain-containing protein</fullName>
    </recommendedName>
</protein>
<dbReference type="Gene3D" id="3.90.550.10">
    <property type="entry name" value="Spore Coat Polysaccharide Biosynthesis Protein SpsA, Chain A"/>
    <property type="match status" value="1"/>
</dbReference>
<dbReference type="CDD" id="cd00761">
    <property type="entry name" value="Glyco_tranf_GTA_type"/>
    <property type="match status" value="1"/>
</dbReference>
<gene>
    <name evidence="4" type="ORF">Abiwalacus_21640</name>
</gene>
<evidence type="ECO:0000259" key="3">
    <source>
        <dbReference type="Pfam" id="PF00535"/>
    </source>
</evidence>
<name>A0ABN6QJ32_9BACT</name>
<proteinExistence type="predicted"/>
<dbReference type="PANTHER" id="PTHR22916">
    <property type="entry name" value="GLYCOSYLTRANSFERASE"/>
    <property type="match status" value="1"/>
</dbReference>
<keyword evidence="1" id="KW-0328">Glycosyltransferase</keyword>
<organism evidence="4 5">
    <name type="scientific">Akkermansia biwaensis</name>
    <dbReference type="NCBI Taxonomy" id="2946555"/>
    <lineage>
        <taxon>Bacteria</taxon>
        <taxon>Pseudomonadati</taxon>
        <taxon>Verrucomicrobiota</taxon>
        <taxon>Verrucomicrobiia</taxon>
        <taxon>Verrucomicrobiales</taxon>
        <taxon>Akkermansiaceae</taxon>
        <taxon>Akkermansia</taxon>
    </lineage>
</organism>
<dbReference type="SUPFAM" id="SSF53448">
    <property type="entry name" value="Nucleotide-diphospho-sugar transferases"/>
    <property type="match status" value="1"/>
</dbReference>
<dbReference type="EMBL" id="AP025943">
    <property type="protein sequence ID" value="BDL44590.1"/>
    <property type="molecule type" value="Genomic_DNA"/>
</dbReference>
<evidence type="ECO:0000313" key="4">
    <source>
        <dbReference type="EMBL" id="BDL44590.1"/>
    </source>
</evidence>
<sequence length="336" mass="38238">MNKAMSIPTVSIIIPVHNVAPYLETCLDSLLSQTFQDWEAVCIDDGSSDESPAMLDRYAARDARFKVVHQKNGGVSNARNTGLKLARGTYIQMLDPDDWAEPDMTERLLRMIESTHAELGVCGCFYHHTATGETGRRMPDKFSAGPDSVSVHGLDSRVTGNITFCVWDKIFRRSIIEQFQLAFQPGLKIGEDMKFIMEYLSCCHNIAFLARPLYHYRSGAGVTGKTRPVWERLSFQELLESLDVLDSLAGSTPGKLKGRRSRDFHAGLLQAVLMHRAYMKELLEGMPGQQLRRLLRRSHFPLPRLLLKSSFRPSMKSLLEFYIKNPLRTFLRQKRR</sequence>
<dbReference type="Proteomes" id="UP001062263">
    <property type="component" value="Chromosome"/>
</dbReference>
<reference evidence="4" key="1">
    <citation type="submission" date="2022-06" db="EMBL/GenBank/DDBJ databases">
        <title>Akkermansia biwalacus sp. nov., an anaerobic mucin-degrading bacterium isolated from human intestine.</title>
        <authorList>
            <person name="Kobayashi Y."/>
            <person name="Inoue S."/>
            <person name="Kawahara T."/>
            <person name="Kohda N."/>
        </authorList>
    </citation>
    <scope>NUCLEOTIDE SEQUENCE</scope>
    <source>
        <strain evidence="4">WON2089</strain>
    </source>
</reference>
<keyword evidence="2" id="KW-0808">Transferase</keyword>
<dbReference type="InterPro" id="IPR001173">
    <property type="entry name" value="Glyco_trans_2-like"/>
</dbReference>
<accession>A0ABN6QJ32</accession>
<dbReference type="Pfam" id="PF00535">
    <property type="entry name" value="Glycos_transf_2"/>
    <property type="match status" value="1"/>
</dbReference>
<keyword evidence="5" id="KW-1185">Reference proteome</keyword>
<evidence type="ECO:0000313" key="5">
    <source>
        <dbReference type="Proteomes" id="UP001062263"/>
    </source>
</evidence>
<dbReference type="InterPro" id="IPR029044">
    <property type="entry name" value="Nucleotide-diphossugar_trans"/>
</dbReference>
<dbReference type="PANTHER" id="PTHR22916:SF51">
    <property type="entry name" value="GLYCOSYLTRANSFERASE EPSH-RELATED"/>
    <property type="match status" value="1"/>
</dbReference>